<dbReference type="InterPro" id="IPR003869">
    <property type="entry name" value="Polysac_CapD-like"/>
</dbReference>
<dbReference type="OrthoDB" id="9803111at2"/>
<dbReference type="InterPro" id="IPR036291">
    <property type="entry name" value="NAD(P)-bd_dom_sf"/>
</dbReference>
<comment type="similarity">
    <text evidence="1">Belongs to the polysaccharide synthase family.</text>
</comment>
<dbReference type="InterPro" id="IPR051203">
    <property type="entry name" value="Polysaccharide_Synthase-Rel"/>
</dbReference>
<keyword evidence="3" id="KW-0812">Transmembrane</keyword>
<feature type="transmembrane region" description="Helical" evidence="3">
    <location>
        <begin position="7"/>
        <end position="28"/>
    </location>
</feature>
<feature type="transmembrane region" description="Helical" evidence="3">
    <location>
        <begin position="106"/>
        <end position="123"/>
    </location>
</feature>
<evidence type="ECO:0000256" key="3">
    <source>
        <dbReference type="SAM" id="Phobius"/>
    </source>
</evidence>
<feature type="domain" description="Polysaccharide biosynthesis protein CapD-like" evidence="4">
    <location>
        <begin position="290"/>
        <end position="576"/>
    </location>
</feature>
<keyword evidence="6" id="KW-1185">Reference proteome</keyword>
<dbReference type="Gene3D" id="3.40.50.720">
    <property type="entry name" value="NAD(P)-binding Rossmann-like Domain"/>
    <property type="match status" value="2"/>
</dbReference>
<feature type="transmembrane region" description="Helical" evidence="3">
    <location>
        <begin position="40"/>
        <end position="61"/>
    </location>
</feature>
<proteinExistence type="inferred from homology"/>
<dbReference type="Pfam" id="PF13727">
    <property type="entry name" value="CoA_binding_3"/>
    <property type="match status" value="1"/>
</dbReference>
<evidence type="ECO:0000313" key="6">
    <source>
        <dbReference type="Proteomes" id="UP000295122"/>
    </source>
</evidence>
<feature type="transmembrane region" description="Helical" evidence="3">
    <location>
        <begin position="73"/>
        <end position="94"/>
    </location>
</feature>
<keyword evidence="3" id="KW-0472">Membrane</keyword>
<dbReference type="PANTHER" id="PTHR43318">
    <property type="entry name" value="UDP-N-ACETYLGLUCOSAMINE 4,6-DEHYDRATASE"/>
    <property type="match status" value="1"/>
</dbReference>
<evidence type="ECO:0000259" key="4">
    <source>
        <dbReference type="Pfam" id="PF02719"/>
    </source>
</evidence>
<protein>
    <submittedName>
        <fullName evidence="5">O-antigen biosynthesis protein WbqV</fullName>
    </submittedName>
</protein>
<feature type="region of interest" description="Disordered" evidence="2">
    <location>
        <begin position="622"/>
        <end position="642"/>
    </location>
</feature>
<evidence type="ECO:0000256" key="2">
    <source>
        <dbReference type="SAM" id="MobiDB-lite"/>
    </source>
</evidence>
<accession>A0A4R7C5Z9</accession>
<dbReference type="PANTHER" id="PTHR43318:SF1">
    <property type="entry name" value="POLYSACCHARIDE BIOSYNTHESIS PROTEIN EPSC-RELATED"/>
    <property type="match status" value="1"/>
</dbReference>
<dbReference type="Proteomes" id="UP000295122">
    <property type="component" value="Unassembled WGS sequence"/>
</dbReference>
<evidence type="ECO:0000313" key="5">
    <source>
        <dbReference type="EMBL" id="TDR93828.1"/>
    </source>
</evidence>
<sequence>MTRRQLIIVAHDAVVTAVALFFSFFLRWGSTEFFARLDRIAVVCALTVPIAAAAYWVAGLHRLPWRFVSMPDLTRIAIAVTIPAVVLALADFFARGQVIVPRTVPAIYWLVQVALLAGPRVLYRAHRTRRRDRRAFKNAYRVPVLLAGIGEETEQLIRRLRRDAVSALEPVGLLTPKERYIGSRIQGVPALGGFGDLEAVMRRLESRDRKPRRLVLTREVLESEGIDDLLAAARRLGLSTVRVSEAMTQLGGGEGAAVKLAPVSIDDLLGRSARELDLSAVRALVGGRRVLVTGAGGSIGSELCRQILDMEPSAMLLLDLSELALWSIGKEMRVRDPEARTRQHLGSVTDAGDLAEAFRDFRPELVFHAAALKHVDLVEAHPVAAAATNTLGTLEVARLSREVGAVCAVFISTDKAVHPVSVLGATKQAGEHVFAAADRAARAAGEPTRFLSVRFGNVLGSSGSVIPLFTQQLRAGGPITVTHPEVERYFMTIREAVTLVLMASAEGVQSAERAPVFVLDMGQPVRIVDLARRMIRLAGLEPDIDIAITFTGLRPGERLQEALESEGEDLRPTAVPGVRATSARPVEAEVMQGLLDRLRRAVAEHDSAGVLATLRRLVPDYHPDGTGPSLPDDATAAPAGARQARLRIVSG</sequence>
<comment type="caution">
    <text evidence="5">The sequence shown here is derived from an EMBL/GenBank/DDBJ whole genome shotgun (WGS) entry which is preliminary data.</text>
</comment>
<dbReference type="SUPFAM" id="SSF51735">
    <property type="entry name" value="NAD(P)-binding Rossmann-fold domains"/>
    <property type="match status" value="1"/>
</dbReference>
<reference evidence="5 6" key="1">
    <citation type="submission" date="2019-03" db="EMBL/GenBank/DDBJ databases">
        <title>Genomic Encyclopedia of Type Strains, Phase IV (KMG-IV): sequencing the most valuable type-strain genomes for metagenomic binning, comparative biology and taxonomic classification.</title>
        <authorList>
            <person name="Goeker M."/>
        </authorList>
    </citation>
    <scope>NUCLEOTIDE SEQUENCE [LARGE SCALE GENOMIC DNA]</scope>
    <source>
        <strain evidence="5 6">DSM 25903</strain>
    </source>
</reference>
<dbReference type="AlphaFoldDB" id="A0A4R7C5Z9"/>
<dbReference type="CDD" id="cd05237">
    <property type="entry name" value="UDP_invert_4-6DH_SDR_e"/>
    <property type="match status" value="1"/>
</dbReference>
<dbReference type="EMBL" id="SNZR01000011">
    <property type="protein sequence ID" value="TDR93828.1"/>
    <property type="molecule type" value="Genomic_DNA"/>
</dbReference>
<dbReference type="RefSeq" id="WP_133768793.1">
    <property type="nucleotide sequence ID" value="NZ_SNZR01000011.1"/>
</dbReference>
<dbReference type="Pfam" id="PF02719">
    <property type="entry name" value="Polysacc_synt_2"/>
    <property type="match status" value="1"/>
</dbReference>
<keyword evidence="3" id="KW-1133">Transmembrane helix</keyword>
<name>A0A4R7C5Z9_9HYPH</name>
<organism evidence="5 6">
    <name type="scientific">Enterovirga rhinocerotis</name>
    <dbReference type="NCBI Taxonomy" id="1339210"/>
    <lineage>
        <taxon>Bacteria</taxon>
        <taxon>Pseudomonadati</taxon>
        <taxon>Pseudomonadota</taxon>
        <taxon>Alphaproteobacteria</taxon>
        <taxon>Hyphomicrobiales</taxon>
        <taxon>Methylobacteriaceae</taxon>
        <taxon>Enterovirga</taxon>
    </lineage>
</organism>
<gene>
    <name evidence="5" type="ORF">EV668_1097</name>
</gene>
<evidence type="ECO:0000256" key="1">
    <source>
        <dbReference type="ARBA" id="ARBA00007430"/>
    </source>
</evidence>